<keyword evidence="4" id="KW-1185">Reference proteome</keyword>
<sequence>MRLATRENGCRDGQLVVVSKDARRCLAVPEVAPTLQSALDDWETVRGHLEVASKRLEAEPDLGLSLELTSLMAPLPRAFQWVDASGYLSHMERVRKARGAEMPPSARIEPVIYQGLSDRNLSWCEDIPSDASWGTDLEGEISVITGDVGPAPTSKEALEQVRLLMLVNDVSLRALIPAELQKGFGFFHSKPASAFGPFAVTPDELGDSWRDGRLFGRLKVEVNGEVRGDLRTGEDQDFSFADILQYATRTRGLSAGSIVGAGTVSNRDSSRGVACIAEQRILQQLAGAQAESLTRYLLPGDTVTLSFSLDDGREVFGRIHQMAVAAKEARRRPRFLDSRA</sequence>
<dbReference type="PANTHER" id="PTHR43211">
    <property type="entry name" value="FUMARYLACETOACETATE HYDROLASE"/>
    <property type="match status" value="1"/>
</dbReference>
<dbReference type="Proteomes" id="UP001549320">
    <property type="component" value="Unassembled WGS sequence"/>
</dbReference>
<proteinExistence type="predicted"/>
<dbReference type="EC" id="3.7.1.2" evidence="3"/>
<dbReference type="GO" id="GO:0004334">
    <property type="term" value="F:fumarylacetoacetase activity"/>
    <property type="evidence" value="ECO:0007669"/>
    <property type="project" value="UniProtKB-EC"/>
</dbReference>
<organism evidence="3 4">
    <name type="scientific">Ottowia thiooxydans</name>
    <dbReference type="NCBI Taxonomy" id="219182"/>
    <lineage>
        <taxon>Bacteria</taxon>
        <taxon>Pseudomonadati</taxon>
        <taxon>Pseudomonadota</taxon>
        <taxon>Betaproteobacteria</taxon>
        <taxon>Burkholderiales</taxon>
        <taxon>Comamonadaceae</taxon>
        <taxon>Ottowia</taxon>
    </lineage>
</organism>
<dbReference type="Pfam" id="PF18288">
    <property type="entry name" value="FAA_hydro_N_2"/>
    <property type="match status" value="1"/>
</dbReference>
<dbReference type="InterPro" id="IPR011234">
    <property type="entry name" value="Fumarylacetoacetase-like_C"/>
</dbReference>
<protein>
    <submittedName>
        <fullName evidence="3">Fumarylacetoacetate (FAA) hydrolase</fullName>
        <ecNumber evidence="3">3.7.1.2</ecNumber>
    </submittedName>
</protein>
<dbReference type="Gene3D" id="3.90.850.10">
    <property type="entry name" value="Fumarylacetoacetase-like, C-terminal domain"/>
    <property type="match status" value="1"/>
</dbReference>
<dbReference type="InterPro" id="IPR036663">
    <property type="entry name" value="Fumarylacetoacetase_C_sf"/>
</dbReference>
<name>A0ABV2QFG9_9BURK</name>
<reference evidence="3 4" key="1">
    <citation type="submission" date="2024-06" db="EMBL/GenBank/DDBJ databases">
        <title>Sorghum-associated microbial communities from plants grown in Nebraska, USA.</title>
        <authorList>
            <person name="Schachtman D."/>
        </authorList>
    </citation>
    <scope>NUCLEOTIDE SEQUENCE [LARGE SCALE GENOMIC DNA]</scope>
    <source>
        <strain evidence="3 4">2709</strain>
    </source>
</reference>
<dbReference type="Pfam" id="PF01557">
    <property type="entry name" value="FAA_hydrolase"/>
    <property type="match status" value="1"/>
</dbReference>
<feature type="domain" description="Fumarylacetoacetase-like C-terminal" evidence="1">
    <location>
        <begin position="81"/>
        <end position="307"/>
    </location>
</feature>
<dbReference type="PANTHER" id="PTHR43211:SF1">
    <property type="entry name" value="BLL6422 PROTEIN"/>
    <property type="match status" value="1"/>
</dbReference>
<dbReference type="EMBL" id="JBEPSH010000011">
    <property type="protein sequence ID" value="MET4579790.1"/>
    <property type="molecule type" value="Genomic_DNA"/>
</dbReference>
<dbReference type="InterPro" id="IPR041072">
    <property type="entry name" value="FAA_hydro_N"/>
</dbReference>
<evidence type="ECO:0000259" key="1">
    <source>
        <dbReference type="Pfam" id="PF01557"/>
    </source>
</evidence>
<accession>A0ABV2QFG9</accession>
<evidence type="ECO:0000313" key="4">
    <source>
        <dbReference type="Proteomes" id="UP001549320"/>
    </source>
</evidence>
<gene>
    <name evidence="3" type="ORF">ABIE13_004927</name>
</gene>
<evidence type="ECO:0000313" key="3">
    <source>
        <dbReference type="EMBL" id="MET4579790.1"/>
    </source>
</evidence>
<evidence type="ECO:0000259" key="2">
    <source>
        <dbReference type="Pfam" id="PF18288"/>
    </source>
</evidence>
<feature type="domain" description="Fumarylacetoacetase N-terminal" evidence="2">
    <location>
        <begin position="1"/>
        <end position="77"/>
    </location>
</feature>
<keyword evidence="3" id="KW-0378">Hydrolase</keyword>
<comment type="caution">
    <text evidence="3">The sequence shown here is derived from an EMBL/GenBank/DDBJ whole genome shotgun (WGS) entry which is preliminary data.</text>
</comment>
<dbReference type="SUPFAM" id="SSF56529">
    <property type="entry name" value="FAH"/>
    <property type="match status" value="1"/>
</dbReference>
<dbReference type="RefSeq" id="WP_354448207.1">
    <property type="nucleotide sequence ID" value="NZ_JBEPSH010000011.1"/>
</dbReference>